<dbReference type="GO" id="GO:0005524">
    <property type="term" value="F:ATP binding"/>
    <property type="evidence" value="ECO:0007669"/>
    <property type="project" value="InterPro"/>
</dbReference>
<keyword evidence="1" id="KW-0235">DNA replication</keyword>
<dbReference type="GO" id="GO:0006260">
    <property type="term" value="P:DNA replication"/>
    <property type="evidence" value="ECO:0007669"/>
    <property type="project" value="UniProtKB-KW"/>
</dbReference>
<gene>
    <name evidence="3" type="ORF">LSALG_LOCUS24954</name>
    <name evidence="4" type="ORF">LSALG_LOCUS34862</name>
</gene>
<proteinExistence type="predicted"/>
<dbReference type="Pfam" id="PF08519">
    <property type="entry name" value="RFC1"/>
    <property type="match status" value="1"/>
</dbReference>
<dbReference type="GO" id="GO:0003689">
    <property type="term" value="F:DNA clamp loader activity"/>
    <property type="evidence" value="ECO:0007669"/>
    <property type="project" value="InterPro"/>
</dbReference>
<evidence type="ECO:0000259" key="2">
    <source>
        <dbReference type="Pfam" id="PF08519"/>
    </source>
</evidence>
<keyword evidence="5" id="KW-1185">Reference proteome</keyword>
<dbReference type="AlphaFoldDB" id="A0AA36E8V7"/>
<accession>A0AA36E8V7</accession>
<reference evidence="3" key="1">
    <citation type="submission" date="2023-04" db="EMBL/GenBank/DDBJ databases">
        <authorList>
            <person name="Vijverberg K."/>
            <person name="Xiong W."/>
            <person name="Schranz E."/>
        </authorList>
    </citation>
    <scope>NUCLEOTIDE SEQUENCE</scope>
</reference>
<dbReference type="EMBL" id="OX465084">
    <property type="protein sequence ID" value="CAI9295947.1"/>
    <property type="molecule type" value="Genomic_DNA"/>
</dbReference>
<dbReference type="EMBL" id="OX465081">
    <property type="protein sequence ID" value="CAI9285490.1"/>
    <property type="molecule type" value="Genomic_DNA"/>
</dbReference>
<protein>
    <recommendedName>
        <fullName evidence="2">DNA replication factor RFC1 C-terminal domain-containing protein</fullName>
    </recommendedName>
</protein>
<evidence type="ECO:0000256" key="1">
    <source>
        <dbReference type="ARBA" id="ARBA00022705"/>
    </source>
</evidence>
<evidence type="ECO:0000313" key="5">
    <source>
        <dbReference type="Proteomes" id="UP001177003"/>
    </source>
</evidence>
<name>A0AA36E8V7_LACSI</name>
<dbReference type="InterPro" id="IPR013725">
    <property type="entry name" value="DNA_replication_fac_RFC1_C"/>
</dbReference>
<evidence type="ECO:0000313" key="3">
    <source>
        <dbReference type="EMBL" id="CAI9285490.1"/>
    </source>
</evidence>
<sequence>MGKNHKLLEDARVHLLTYLQFYLGRSTLCLDYLSLDEGIEKVVEFMDAYFISQENLDSLMLMSKFQGRPNLLEVMQLAVKAALIKAYNKGSKTRVIPRADLITLPCIKSFLHDDL</sequence>
<dbReference type="GO" id="GO:0005663">
    <property type="term" value="C:DNA replication factor C complex"/>
    <property type="evidence" value="ECO:0007669"/>
    <property type="project" value="InterPro"/>
</dbReference>
<organism evidence="3 5">
    <name type="scientific">Lactuca saligna</name>
    <name type="common">Willowleaf lettuce</name>
    <dbReference type="NCBI Taxonomy" id="75948"/>
    <lineage>
        <taxon>Eukaryota</taxon>
        <taxon>Viridiplantae</taxon>
        <taxon>Streptophyta</taxon>
        <taxon>Embryophyta</taxon>
        <taxon>Tracheophyta</taxon>
        <taxon>Spermatophyta</taxon>
        <taxon>Magnoliopsida</taxon>
        <taxon>eudicotyledons</taxon>
        <taxon>Gunneridae</taxon>
        <taxon>Pentapetalae</taxon>
        <taxon>asterids</taxon>
        <taxon>campanulids</taxon>
        <taxon>Asterales</taxon>
        <taxon>Asteraceae</taxon>
        <taxon>Cichorioideae</taxon>
        <taxon>Cichorieae</taxon>
        <taxon>Lactucinae</taxon>
        <taxon>Lactuca</taxon>
    </lineage>
</organism>
<dbReference type="Proteomes" id="UP001177003">
    <property type="component" value="Chromosome 5"/>
</dbReference>
<dbReference type="Proteomes" id="UP001177003">
    <property type="component" value="Chromosome 8"/>
</dbReference>
<feature type="domain" description="DNA replication factor RFC1 C-terminal" evidence="2">
    <location>
        <begin position="29"/>
        <end position="89"/>
    </location>
</feature>
<evidence type="ECO:0000313" key="4">
    <source>
        <dbReference type="EMBL" id="CAI9295947.1"/>
    </source>
</evidence>